<dbReference type="Gene3D" id="3.40.190.10">
    <property type="entry name" value="Periplasmic binding protein-like II"/>
    <property type="match status" value="1"/>
</dbReference>
<dbReference type="PANTHER" id="PTHR30290">
    <property type="entry name" value="PERIPLASMIC BINDING COMPONENT OF ABC TRANSPORTER"/>
    <property type="match status" value="1"/>
</dbReference>
<dbReference type="RefSeq" id="WP_163744708.1">
    <property type="nucleotide sequence ID" value="NZ_JAAGOA010000032.1"/>
</dbReference>
<dbReference type="GO" id="GO:0043190">
    <property type="term" value="C:ATP-binding cassette (ABC) transporter complex"/>
    <property type="evidence" value="ECO:0007669"/>
    <property type="project" value="InterPro"/>
</dbReference>
<dbReference type="EMBL" id="JAAGOA010000032">
    <property type="protein sequence ID" value="NEE04297.1"/>
    <property type="molecule type" value="Genomic_DNA"/>
</dbReference>
<dbReference type="Gene3D" id="3.10.105.10">
    <property type="entry name" value="Dipeptide-binding Protein, Domain 3"/>
    <property type="match status" value="1"/>
</dbReference>
<dbReference type="Proteomes" id="UP000475214">
    <property type="component" value="Unassembled WGS sequence"/>
</dbReference>
<proteinExistence type="predicted"/>
<dbReference type="InterPro" id="IPR039424">
    <property type="entry name" value="SBP_5"/>
</dbReference>
<dbReference type="GO" id="GO:1904680">
    <property type="term" value="F:peptide transmembrane transporter activity"/>
    <property type="evidence" value="ECO:0007669"/>
    <property type="project" value="TreeGrafter"/>
</dbReference>
<evidence type="ECO:0000313" key="2">
    <source>
        <dbReference type="EMBL" id="NEE04297.1"/>
    </source>
</evidence>
<dbReference type="Pfam" id="PF00496">
    <property type="entry name" value="SBP_bac_5"/>
    <property type="match status" value="1"/>
</dbReference>
<reference evidence="2 3" key="1">
    <citation type="submission" date="2020-02" db="EMBL/GenBank/DDBJ databases">
        <authorList>
            <person name="Li X.-J."/>
            <person name="Han X.-M."/>
        </authorList>
    </citation>
    <scope>NUCLEOTIDE SEQUENCE [LARGE SCALE GENOMIC DNA]</scope>
    <source>
        <strain evidence="2 3">CCTCC AB 2017055</strain>
    </source>
</reference>
<dbReference type="AlphaFoldDB" id="A0A6L9SGP5"/>
<dbReference type="PROSITE" id="PS51257">
    <property type="entry name" value="PROKAR_LIPOPROTEIN"/>
    <property type="match status" value="1"/>
</dbReference>
<dbReference type="GO" id="GO:0042597">
    <property type="term" value="C:periplasmic space"/>
    <property type="evidence" value="ECO:0007669"/>
    <property type="project" value="UniProtKB-ARBA"/>
</dbReference>
<protein>
    <submittedName>
        <fullName evidence="2">ABC transporter substrate-binding protein</fullName>
    </submittedName>
</protein>
<name>A0A6L9SGP5_9ACTN</name>
<evidence type="ECO:0000313" key="3">
    <source>
        <dbReference type="Proteomes" id="UP000475214"/>
    </source>
</evidence>
<dbReference type="PIRSF" id="PIRSF002741">
    <property type="entry name" value="MppA"/>
    <property type="match status" value="1"/>
</dbReference>
<evidence type="ECO:0000259" key="1">
    <source>
        <dbReference type="Pfam" id="PF00496"/>
    </source>
</evidence>
<accession>A0A6L9SGP5</accession>
<keyword evidence="3" id="KW-1185">Reference proteome</keyword>
<dbReference type="InterPro" id="IPR030678">
    <property type="entry name" value="Peptide/Ni-bd"/>
</dbReference>
<dbReference type="CDD" id="cd00995">
    <property type="entry name" value="PBP2_NikA_DppA_OppA_like"/>
    <property type="match status" value="1"/>
</dbReference>
<dbReference type="SUPFAM" id="SSF53850">
    <property type="entry name" value="Periplasmic binding protein-like II"/>
    <property type="match status" value="1"/>
</dbReference>
<feature type="domain" description="Solute-binding protein family 5" evidence="1">
    <location>
        <begin position="79"/>
        <end position="424"/>
    </location>
</feature>
<sequence>MFRLPNHRTGVYLTVSLVTVFAASCGGSDTSGESAEQVFRYSPGLFPVSLDTHQYPAEEGVQTAVQQVLEPLVALDDGEPVPVLAESWDNPDESTWVFTLRDGVEFSDGTPLTAEDVKASAERLIEMEGPLAPLWEPVEAIEATDDATVIFHTSEPLGTLPSTLSLLFVGQAEAMEDDAYWQRPVGTGPFVVDEFVPDERVALSRNDAYWGEKALLDRVEIVSIPEESSRITALHNGEIDAMSTIPPDQVGEVDGADGIVYETGPSFTYYFIWFNEYAEPFDDVRVRQAMWHAVNVEGTIGDLFGEMATPARAPVTQAVFGAPELEPYSYDPELAKRLLAEAGYPDGFQTTIHWPREGGPNILALAQSFISDWADVGIQVEPLEKERAQWLEDFGNMNWDMNLQTNATGTGDADFTLGRLYVCAADRMGYCNEELDSLLAQARASLDPAERERLYREASEIMWEDAVGIFPADLANNTAYRENVQGYEFPPNGRPSFATVSITSG</sequence>
<organism evidence="2 3">
    <name type="scientific">Phytoactinopolyspora halotolerans</name>
    <dbReference type="NCBI Taxonomy" id="1981512"/>
    <lineage>
        <taxon>Bacteria</taxon>
        <taxon>Bacillati</taxon>
        <taxon>Actinomycetota</taxon>
        <taxon>Actinomycetes</taxon>
        <taxon>Jiangellales</taxon>
        <taxon>Jiangellaceae</taxon>
        <taxon>Phytoactinopolyspora</taxon>
    </lineage>
</organism>
<dbReference type="Gene3D" id="3.90.76.10">
    <property type="entry name" value="Dipeptide-binding Protein, Domain 1"/>
    <property type="match status" value="1"/>
</dbReference>
<comment type="caution">
    <text evidence="2">The sequence shown here is derived from an EMBL/GenBank/DDBJ whole genome shotgun (WGS) entry which is preliminary data.</text>
</comment>
<gene>
    <name evidence="2" type="ORF">G1H10_29415</name>
</gene>
<dbReference type="GO" id="GO:0015833">
    <property type="term" value="P:peptide transport"/>
    <property type="evidence" value="ECO:0007669"/>
    <property type="project" value="TreeGrafter"/>
</dbReference>
<dbReference type="InterPro" id="IPR000914">
    <property type="entry name" value="SBP_5_dom"/>
</dbReference>